<organism evidence="14 15">
    <name type="scientific">Xiphophorus maculatus</name>
    <name type="common">Southern platyfish</name>
    <name type="synonym">Platypoecilus maculatus</name>
    <dbReference type="NCBI Taxonomy" id="8083"/>
    <lineage>
        <taxon>Eukaryota</taxon>
        <taxon>Metazoa</taxon>
        <taxon>Chordata</taxon>
        <taxon>Craniata</taxon>
        <taxon>Vertebrata</taxon>
        <taxon>Euteleostomi</taxon>
        <taxon>Actinopterygii</taxon>
        <taxon>Neopterygii</taxon>
        <taxon>Teleostei</taxon>
        <taxon>Neoteleostei</taxon>
        <taxon>Acanthomorphata</taxon>
        <taxon>Ovalentaria</taxon>
        <taxon>Atherinomorphae</taxon>
        <taxon>Cyprinodontiformes</taxon>
        <taxon>Poeciliidae</taxon>
        <taxon>Poeciliinae</taxon>
        <taxon>Xiphophorus</taxon>
    </lineage>
</organism>
<dbReference type="GO" id="GO:0000981">
    <property type="term" value="F:DNA-binding transcription factor activity, RNA polymerase II-specific"/>
    <property type="evidence" value="ECO:0007669"/>
    <property type="project" value="TreeGrafter"/>
</dbReference>
<dbReference type="InterPro" id="IPR036236">
    <property type="entry name" value="Znf_C2H2_sf"/>
</dbReference>
<dbReference type="FunFam" id="3.30.160.60:FF:000966">
    <property type="entry name" value="ZFP90 zinc finger protein"/>
    <property type="match status" value="1"/>
</dbReference>
<keyword evidence="7" id="KW-0862">Zinc</keyword>
<dbReference type="SUPFAM" id="SSF57667">
    <property type="entry name" value="beta-beta-alpha zinc fingers"/>
    <property type="match status" value="3"/>
</dbReference>
<dbReference type="InterPro" id="IPR013087">
    <property type="entry name" value="Znf_C2H2_type"/>
</dbReference>
<comment type="function">
    <text evidence="1">May be involved in transcriptional regulation.</text>
</comment>
<dbReference type="GO" id="GO:0005634">
    <property type="term" value="C:nucleus"/>
    <property type="evidence" value="ECO:0007669"/>
    <property type="project" value="UniProtKB-SubCell"/>
</dbReference>
<feature type="domain" description="C2H2-type" evidence="13">
    <location>
        <begin position="247"/>
        <end position="274"/>
    </location>
</feature>
<feature type="domain" description="C2H2-type" evidence="13">
    <location>
        <begin position="331"/>
        <end position="358"/>
    </location>
</feature>
<feature type="domain" description="C2H2-type" evidence="13">
    <location>
        <begin position="219"/>
        <end position="246"/>
    </location>
</feature>
<keyword evidence="9" id="KW-0238">DNA-binding</keyword>
<dbReference type="GO" id="GO:0008270">
    <property type="term" value="F:zinc ion binding"/>
    <property type="evidence" value="ECO:0007669"/>
    <property type="project" value="UniProtKB-KW"/>
</dbReference>
<name>A0A3B5QAH0_XIPMA</name>
<dbReference type="Pfam" id="PF00096">
    <property type="entry name" value="zf-C2H2"/>
    <property type="match status" value="5"/>
</dbReference>
<dbReference type="GO" id="GO:0000978">
    <property type="term" value="F:RNA polymerase II cis-regulatory region sequence-specific DNA binding"/>
    <property type="evidence" value="ECO:0007669"/>
    <property type="project" value="TreeGrafter"/>
</dbReference>
<dbReference type="SMART" id="SM00355">
    <property type="entry name" value="ZnF_C2H2"/>
    <property type="match status" value="6"/>
</dbReference>
<evidence type="ECO:0000256" key="12">
    <source>
        <dbReference type="PROSITE-ProRule" id="PRU00042"/>
    </source>
</evidence>
<dbReference type="PANTHER" id="PTHR19818:SF139">
    <property type="entry name" value="PAIR-RULE PROTEIN ODD-PAIRED"/>
    <property type="match status" value="1"/>
</dbReference>
<dbReference type="Ensembl" id="ENSXMAT00000036711.1">
    <property type="protein sequence ID" value="ENSXMAP00000028035.1"/>
    <property type="gene ID" value="ENSXMAG00000025459.1"/>
</dbReference>
<keyword evidence="8" id="KW-0805">Transcription regulation</keyword>
<comment type="similarity">
    <text evidence="3">Belongs to the krueppel C2H2-type zinc-finger protein family.</text>
</comment>
<dbReference type="PROSITE" id="PS00028">
    <property type="entry name" value="ZINC_FINGER_C2H2_1"/>
    <property type="match status" value="5"/>
</dbReference>
<keyword evidence="10" id="KW-0804">Transcription</keyword>
<comment type="subcellular location">
    <subcellularLocation>
        <location evidence="2">Nucleus</location>
    </subcellularLocation>
</comment>
<dbReference type="Proteomes" id="UP000002852">
    <property type="component" value="Unassembled WGS sequence"/>
</dbReference>
<dbReference type="PANTHER" id="PTHR19818">
    <property type="entry name" value="ZINC FINGER PROTEIN ZIC AND GLI"/>
    <property type="match status" value="1"/>
</dbReference>
<evidence type="ECO:0000256" key="2">
    <source>
        <dbReference type="ARBA" id="ARBA00004123"/>
    </source>
</evidence>
<evidence type="ECO:0000313" key="14">
    <source>
        <dbReference type="Ensembl" id="ENSXMAP00000028035.1"/>
    </source>
</evidence>
<dbReference type="FunFam" id="3.30.160.60:FF:000508">
    <property type="entry name" value="Myeloid zinc finger 1"/>
    <property type="match status" value="1"/>
</dbReference>
<dbReference type="InterPro" id="IPR050329">
    <property type="entry name" value="GLI_C2H2-zinc-finger"/>
</dbReference>
<sequence length="358" mass="41417">MSLSQSLRDFVRERLSAAAEEIFIQFDKTIVQYEEELDRQRRLLEICWKPQMNLHRIGMKPLQLQKSHGEQECFYTKGQQETQPPRVKDEQEEVFISVTKEQLEQKQEIDAIIVNPTYEEGDCWEPDPNSDQLFAHNQIQEMSENKNEDSGSSRNEELKLIKRRQKIRGHSDNVGYQTVKTQKKTHINNNLSPCKVCGRLFARNYLNQHIRTHTGEKPFSCLTCGKRFSERGNLTKHIRTHTGEKSFSCLVCGKSFVQQIHLTRHIRTHTGEKPFSCSTCGKSFSQSSSLSGHMRTHTGEKPFSCLTCGQSFSERGSLFHHSRIHTGEKPFSCRTCGKRFCQKSNLTVHMKIHRGELV</sequence>
<keyword evidence="6 12" id="KW-0863">Zinc-finger</keyword>
<evidence type="ECO:0000256" key="11">
    <source>
        <dbReference type="ARBA" id="ARBA00023242"/>
    </source>
</evidence>
<keyword evidence="11" id="KW-0539">Nucleus</keyword>
<evidence type="ECO:0000259" key="13">
    <source>
        <dbReference type="PROSITE" id="PS50157"/>
    </source>
</evidence>
<dbReference type="GO" id="GO:0045944">
    <property type="term" value="P:positive regulation of transcription by RNA polymerase II"/>
    <property type="evidence" value="ECO:0007669"/>
    <property type="project" value="UniProtKB-ARBA"/>
</dbReference>
<dbReference type="Gene3D" id="3.30.160.60">
    <property type="entry name" value="Classic Zinc Finger"/>
    <property type="match status" value="6"/>
</dbReference>
<evidence type="ECO:0000256" key="4">
    <source>
        <dbReference type="ARBA" id="ARBA00022723"/>
    </source>
</evidence>
<feature type="domain" description="C2H2-type" evidence="13">
    <location>
        <begin position="275"/>
        <end position="302"/>
    </location>
</feature>
<evidence type="ECO:0000256" key="8">
    <source>
        <dbReference type="ARBA" id="ARBA00023015"/>
    </source>
</evidence>
<evidence type="ECO:0000256" key="10">
    <source>
        <dbReference type="ARBA" id="ARBA00023163"/>
    </source>
</evidence>
<keyword evidence="15" id="KW-1185">Reference proteome</keyword>
<dbReference type="GO" id="GO:0042802">
    <property type="term" value="F:identical protein binding"/>
    <property type="evidence" value="ECO:0007669"/>
    <property type="project" value="UniProtKB-ARBA"/>
</dbReference>
<evidence type="ECO:0000313" key="15">
    <source>
        <dbReference type="Proteomes" id="UP000002852"/>
    </source>
</evidence>
<evidence type="ECO:0000256" key="7">
    <source>
        <dbReference type="ARBA" id="ARBA00022833"/>
    </source>
</evidence>
<dbReference type="FunFam" id="3.30.160.60:FF:002343">
    <property type="entry name" value="Zinc finger protein 33A"/>
    <property type="match status" value="3"/>
</dbReference>
<evidence type="ECO:0000256" key="5">
    <source>
        <dbReference type="ARBA" id="ARBA00022737"/>
    </source>
</evidence>
<keyword evidence="5" id="KW-0677">Repeat</keyword>
<dbReference type="AlphaFoldDB" id="A0A3B5QAH0"/>
<evidence type="ECO:0000256" key="9">
    <source>
        <dbReference type="ARBA" id="ARBA00023125"/>
    </source>
</evidence>
<dbReference type="PROSITE" id="PS50157">
    <property type="entry name" value="ZINC_FINGER_C2H2_2"/>
    <property type="match status" value="6"/>
</dbReference>
<reference evidence="15" key="2">
    <citation type="journal article" date="2013" name="Nat. Genet.">
        <title>The genome of the platyfish, Xiphophorus maculatus, provides insights into evolutionary adaptation and several complex traits.</title>
        <authorList>
            <person name="Schartl M."/>
            <person name="Walter R.B."/>
            <person name="Shen Y."/>
            <person name="Garcia T."/>
            <person name="Catchen J."/>
            <person name="Amores A."/>
            <person name="Braasch I."/>
            <person name="Chalopin D."/>
            <person name="Volff J.N."/>
            <person name="Lesch K.P."/>
            <person name="Bisazza A."/>
            <person name="Minx P."/>
            <person name="Hillier L."/>
            <person name="Wilson R.K."/>
            <person name="Fuerstenberg S."/>
            <person name="Boore J."/>
            <person name="Searle S."/>
            <person name="Postlethwait J.H."/>
            <person name="Warren W.C."/>
        </authorList>
    </citation>
    <scope>NUCLEOTIDE SEQUENCE [LARGE SCALE GENOMIC DNA]</scope>
    <source>
        <strain evidence="15">JP 163 A</strain>
    </source>
</reference>
<reference evidence="14" key="3">
    <citation type="submission" date="2025-08" db="UniProtKB">
        <authorList>
            <consortium name="Ensembl"/>
        </authorList>
    </citation>
    <scope>IDENTIFICATION</scope>
    <source>
        <strain evidence="14">JP 163 A</strain>
    </source>
</reference>
<reference evidence="15" key="1">
    <citation type="submission" date="2012-01" db="EMBL/GenBank/DDBJ databases">
        <authorList>
            <person name="Walter R."/>
            <person name="Schartl M."/>
            <person name="Warren W."/>
        </authorList>
    </citation>
    <scope>NUCLEOTIDE SEQUENCE [LARGE SCALE GENOMIC DNA]</scope>
    <source>
        <strain evidence="15">JP 163 A</strain>
    </source>
</reference>
<reference evidence="14" key="4">
    <citation type="submission" date="2025-09" db="UniProtKB">
        <authorList>
            <consortium name="Ensembl"/>
        </authorList>
    </citation>
    <scope>IDENTIFICATION</scope>
    <source>
        <strain evidence="14">JP 163 A</strain>
    </source>
</reference>
<accession>A0A3B5QAH0</accession>
<evidence type="ECO:0000256" key="3">
    <source>
        <dbReference type="ARBA" id="ARBA00006991"/>
    </source>
</evidence>
<feature type="domain" description="C2H2-type" evidence="13">
    <location>
        <begin position="192"/>
        <end position="218"/>
    </location>
</feature>
<evidence type="ECO:0000256" key="1">
    <source>
        <dbReference type="ARBA" id="ARBA00003767"/>
    </source>
</evidence>
<dbReference type="InParanoid" id="A0A3B5QAH0"/>
<proteinExistence type="inferred from homology"/>
<dbReference type="OMA" id="GEQECFY"/>
<feature type="domain" description="C2H2-type" evidence="13">
    <location>
        <begin position="303"/>
        <end position="330"/>
    </location>
</feature>
<protein>
    <submittedName>
        <fullName evidence="14">Zinc finger protein 771-like</fullName>
    </submittedName>
</protein>
<keyword evidence="4" id="KW-0479">Metal-binding</keyword>
<dbReference type="GeneTree" id="ENSGT01150000286959"/>
<evidence type="ECO:0000256" key="6">
    <source>
        <dbReference type="ARBA" id="ARBA00022771"/>
    </source>
</evidence>